<accession>A0A3M7TAB8</accession>
<organism evidence="1 2">
    <name type="scientific">Brachionus plicatilis</name>
    <name type="common">Marine rotifer</name>
    <name type="synonym">Brachionus muelleri</name>
    <dbReference type="NCBI Taxonomy" id="10195"/>
    <lineage>
        <taxon>Eukaryota</taxon>
        <taxon>Metazoa</taxon>
        <taxon>Spiralia</taxon>
        <taxon>Gnathifera</taxon>
        <taxon>Rotifera</taxon>
        <taxon>Eurotatoria</taxon>
        <taxon>Monogononta</taxon>
        <taxon>Pseudotrocha</taxon>
        <taxon>Ploima</taxon>
        <taxon>Brachionidae</taxon>
        <taxon>Brachionus</taxon>
    </lineage>
</organism>
<dbReference type="Proteomes" id="UP000276133">
    <property type="component" value="Unassembled WGS sequence"/>
</dbReference>
<comment type="caution">
    <text evidence="1">The sequence shown here is derived from an EMBL/GenBank/DDBJ whole genome shotgun (WGS) entry which is preliminary data.</text>
</comment>
<name>A0A3M7TAB8_BRAPC</name>
<evidence type="ECO:0000313" key="2">
    <source>
        <dbReference type="Proteomes" id="UP000276133"/>
    </source>
</evidence>
<gene>
    <name evidence="1" type="ORF">BpHYR1_008651</name>
</gene>
<reference evidence="1 2" key="1">
    <citation type="journal article" date="2018" name="Sci. Rep.">
        <title>Genomic signatures of local adaptation to the degree of environmental predictability in rotifers.</title>
        <authorList>
            <person name="Franch-Gras L."/>
            <person name="Hahn C."/>
            <person name="Garcia-Roger E.M."/>
            <person name="Carmona M.J."/>
            <person name="Serra M."/>
            <person name="Gomez A."/>
        </authorList>
    </citation>
    <scope>NUCLEOTIDE SEQUENCE [LARGE SCALE GENOMIC DNA]</scope>
    <source>
        <strain evidence="1">HYR1</strain>
    </source>
</reference>
<dbReference type="EMBL" id="REGN01000044">
    <property type="protein sequence ID" value="RNA44915.1"/>
    <property type="molecule type" value="Genomic_DNA"/>
</dbReference>
<proteinExistence type="predicted"/>
<dbReference type="AlphaFoldDB" id="A0A3M7TAB8"/>
<sequence>MYAVSIIVNFFNSQANVFLALVETIYQIRFFTCKDLMREIQHNKTKHKIVFLDIHIENKT</sequence>
<keyword evidence="2" id="KW-1185">Reference proteome</keyword>
<evidence type="ECO:0000313" key="1">
    <source>
        <dbReference type="EMBL" id="RNA44915.1"/>
    </source>
</evidence>
<protein>
    <submittedName>
        <fullName evidence="1">Uncharacterized protein</fullName>
    </submittedName>
</protein>